<feature type="signal peptide" evidence="1">
    <location>
        <begin position="1"/>
        <end position="25"/>
    </location>
</feature>
<proteinExistence type="predicted"/>
<evidence type="ECO:0000256" key="1">
    <source>
        <dbReference type="SAM" id="SignalP"/>
    </source>
</evidence>
<accession>A0AAW0IPI3</accession>
<sequence length="220" mass="23512">MARGLTLSAGLTAFIALVLVHETCSATTKVNHHCAPSSCGNIHNISFPFRLKTDPKRCGDSRMTSKSWFRRLAGILTLILVGFVDANGLGDMLHDSFFLSLATDGCGHGSRPWGGAIADLLLGLLKSLLGAALVLEENKGVAFGITKDAVGDRLAILDLVVLTEDGGEGFGCGVPAEAMDEDLAVGGVRIDELTHDFNQVRLLAHSFLDQSHEMVLREWL</sequence>
<dbReference type="Proteomes" id="UP000237347">
    <property type="component" value="Unassembled WGS sequence"/>
</dbReference>
<name>A0AAW0IPI3_QUESU</name>
<dbReference type="EMBL" id="PKMF04000939">
    <property type="protein sequence ID" value="KAK7816420.1"/>
    <property type="molecule type" value="Genomic_DNA"/>
</dbReference>
<evidence type="ECO:0000313" key="3">
    <source>
        <dbReference type="Proteomes" id="UP000237347"/>
    </source>
</evidence>
<dbReference type="AlphaFoldDB" id="A0AAW0IPI3"/>
<reference evidence="2 3" key="1">
    <citation type="journal article" date="2018" name="Sci. Data">
        <title>The draft genome sequence of cork oak.</title>
        <authorList>
            <person name="Ramos A.M."/>
            <person name="Usie A."/>
            <person name="Barbosa P."/>
            <person name="Barros P.M."/>
            <person name="Capote T."/>
            <person name="Chaves I."/>
            <person name="Simoes F."/>
            <person name="Abreu I."/>
            <person name="Carrasquinho I."/>
            <person name="Faro C."/>
            <person name="Guimaraes J.B."/>
            <person name="Mendonca D."/>
            <person name="Nobrega F."/>
            <person name="Rodrigues L."/>
            <person name="Saibo N.J.M."/>
            <person name="Varela M.C."/>
            <person name="Egas C."/>
            <person name="Matos J."/>
            <person name="Miguel C.M."/>
            <person name="Oliveira M.M."/>
            <person name="Ricardo C.P."/>
            <person name="Goncalves S."/>
        </authorList>
    </citation>
    <scope>NUCLEOTIDE SEQUENCE [LARGE SCALE GENOMIC DNA]</scope>
    <source>
        <strain evidence="3">cv. HL8</strain>
    </source>
</reference>
<feature type="chain" id="PRO_5043967936" evidence="1">
    <location>
        <begin position="26"/>
        <end position="220"/>
    </location>
</feature>
<keyword evidence="3" id="KW-1185">Reference proteome</keyword>
<keyword evidence="1" id="KW-0732">Signal</keyword>
<comment type="caution">
    <text evidence="2">The sequence shown here is derived from an EMBL/GenBank/DDBJ whole genome shotgun (WGS) entry which is preliminary data.</text>
</comment>
<protein>
    <submittedName>
        <fullName evidence="2">Uncharacterized protein</fullName>
    </submittedName>
</protein>
<evidence type="ECO:0000313" key="2">
    <source>
        <dbReference type="EMBL" id="KAK7816420.1"/>
    </source>
</evidence>
<organism evidence="2 3">
    <name type="scientific">Quercus suber</name>
    <name type="common">Cork oak</name>
    <dbReference type="NCBI Taxonomy" id="58331"/>
    <lineage>
        <taxon>Eukaryota</taxon>
        <taxon>Viridiplantae</taxon>
        <taxon>Streptophyta</taxon>
        <taxon>Embryophyta</taxon>
        <taxon>Tracheophyta</taxon>
        <taxon>Spermatophyta</taxon>
        <taxon>Magnoliopsida</taxon>
        <taxon>eudicotyledons</taxon>
        <taxon>Gunneridae</taxon>
        <taxon>Pentapetalae</taxon>
        <taxon>rosids</taxon>
        <taxon>fabids</taxon>
        <taxon>Fagales</taxon>
        <taxon>Fagaceae</taxon>
        <taxon>Quercus</taxon>
    </lineage>
</organism>
<gene>
    <name evidence="2" type="ORF">CFP56_044103</name>
</gene>